<keyword evidence="2" id="KW-1185">Reference proteome</keyword>
<evidence type="ECO:0000313" key="1">
    <source>
        <dbReference type="EMBL" id="KAI3708623.1"/>
    </source>
</evidence>
<dbReference type="EMBL" id="CM042015">
    <property type="protein sequence ID" value="KAI3708623.1"/>
    <property type="molecule type" value="Genomic_DNA"/>
</dbReference>
<organism evidence="1 2">
    <name type="scientific">Cichorium intybus</name>
    <name type="common">Chicory</name>
    <dbReference type="NCBI Taxonomy" id="13427"/>
    <lineage>
        <taxon>Eukaryota</taxon>
        <taxon>Viridiplantae</taxon>
        <taxon>Streptophyta</taxon>
        <taxon>Embryophyta</taxon>
        <taxon>Tracheophyta</taxon>
        <taxon>Spermatophyta</taxon>
        <taxon>Magnoliopsida</taxon>
        <taxon>eudicotyledons</taxon>
        <taxon>Gunneridae</taxon>
        <taxon>Pentapetalae</taxon>
        <taxon>asterids</taxon>
        <taxon>campanulids</taxon>
        <taxon>Asterales</taxon>
        <taxon>Asteraceae</taxon>
        <taxon>Cichorioideae</taxon>
        <taxon>Cichorieae</taxon>
        <taxon>Cichoriinae</taxon>
        <taxon>Cichorium</taxon>
    </lineage>
</organism>
<reference evidence="2" key="1">
    <citation type="journal article" date="2022" name="Mol. Ecol. Resour.">
        <title>The genomes of chicory, endive, great burdock and yacon provide insights into Asteraceae palaeo-polyploidization history and plant inulin production.</title>
        <authorList>
            <person name="Fan W."/>
            <person name="Wang S."/>
            <person name="Wang H."/>
            <person name="Wang A."/>
            <person name="Jiang F."/>
            <person name="Liu H."/>
            <person name="Zhao H."/>
            <person name="Xu D."/>
            <person name="Zhang Y."/>
        </authorList>
    </citation>
    <scope>NUCLEOTIDE SEQUENCE [LARGE SCALE GENOMIC DNA]</scope>
    <source>
        <strain evidence="2">cv. Punajuju</strain>
    </source>
</reference>
<protein>
    <submittedName>
        <fullName evidence="1">Uncharacterized protein</fullName>
    </submittedName>
</protein>
<sequence length="268" mass="31181">MIKINEFARNNGEWTVEAIKQFGFQNPNVLNRLPLRSFEVVDSEDIQLDIQLDIPFNPKTFAFLQFVSSVPDDQKASFWTNKINFHAKYIQRQSYGAENVESRFTIADFPIMNPMDFIQILDLLRSGEAAHAAMSAITIKNHLLGFLNNYLLRFAKQDLELCSYYRQPLNTPPVVVRNIARFKNGDILEEPYGVVFKGLRNETEVTIKFFEIDYIGLHPSSFITGMISHVNACHSNTTEKKKKFIDHMNWYLAVRKTLKRAYKRNFRV</sequence>
<dbReference type="Proteomes" id="UP001055811">
    <property type="component" value="Linkage Group LG07"/>
</dbReference>
<comment type="caution">
    <text evidence="1">The sequence shown here is derived from an EMBL/GenBank/DDBJ whole genome shotgun (WGS) entry which is preliminary data.</text>
</comment>
<accession>A0ACB9AFY6</accession>
<gene>
    <name evidence="1" type="ORF">L2E82_37928</name>
</gene>
<proteinExistence type="predicted"/>
<name>A0ACB9AFY6_CICIN</name>
<evidence type="ECO:0000313" key="2">
    <source>
        <dbReference type="Proteomes" id="UP001055811"/>
    </source>
</evidence>
<reference evidence="1 2" key="2">
    <citation type="journal article" date="2022" name="Mol. Ecol. Resour.">
        <title>The genomes of chicory, endive, great burdock and yacon provide insights into Asteraceae paleo-polyploidization history and plant inulin production.</title>
        <authorList>
            <person name="Fan W."/>
            <person name="Wang S."/>
            <person name="Wang H."/>
            <person name="Wang A."/>
            <person name="Jiang F."/>
            <person name="Liu H."/>
            <person name="Zhao H."/>
            <person name="Xu D."/>
            <person name="Zhang Y."/>
        </authorList>
    </citation>
    <scope>NUCLEOTIDE SEQUENCE [LARGE SCALE GENOMIC DNA]</scope>
    <source>
        <strain evidence="2">cv. Punajuju</strain>
        <tissue evidence="1">Leaves</tissue>
    </source>
</reference>